<keyword evidence="3" id="KW-0449">Lipoprotein</keyword>
<gene>
    <name evidence="3" type="ORF">A4G17_09255</name>
    <name evidence="4" type="ORF">EDC49_0305</name>
</gene>
<feature type="chain" id="PRO_5041913321" evidence="2">
    <location>
        <begin position="20"/>
        <end position="201"/>
    </location>
</feature>
<accession>A0AAE6X7H1</accession>
<dbReference type="KEGG" id="fcl:A4G17_09255"/>
<protein>
    <submittedName>
        <fullName evidence="3">Lipoprotein HlpB</fullName>
    </submittedName>
</protein>
<feature type="compositionally biased region" description="Basic and acidic residues" evidence="1">
    <location>
        <begin position="25"/>
        <end position="37"/>
    </location>
</feature>
<keyword evidence="2" id="KW-0732">Signal</keyword>
<feature type="compositionally biased region" description="Basic and acidic residues" evidence="1">
    <location>
        <begin position="58"/>
        <end position="67"/>
    </location>
</feature>
<evidence type="ECO:0000256" key="1">
    <source>
        <dbReference type="SAM" id="MobiDB-lite"/>
    </source>
</evidence>
<evidence type="ECO:0000313" key="6">
    <source>
        <dbReference type="Proteomes" id="UP000502287"/>
    </source>
</evidence>
<feature type="region of interest" description="Disordered" evidence="1">
    <location>
        <begin position="25"/>
        <end position="71"/>
    </location>
</feature>
<dbReference type="Proteomes" id="UP000276901">
    <property type="component" value="Unassembled WGS sequence"/>
</dbReference>
<sequence>MTKFTKISAAALFALFLTACDKPADKAAEPAKQETKQTMEAPKPEATPAPAATVTETPKAEEAKADMSADAQGVEDFKKLLEWNQSQEVMLAQAQAELQQSVASQDKAKVEEAFKAFKGKVDEVLKSLDSLEIKNQEVNAFKAKTKESLMLSSDLITDSVKVMTAPTPEAQAAIQEKAQKLMLLGAELQKSQIELQNKFAK</sequence>
<feature type="compositionally biased region" description="Low complexity" evidence="1">
    <location>
        <begin position="38"/>
        <end position="57"/>
    </location>
</feature>
<evidence type="ECO:0000313" key="4">
    <source>
        <dbReference type="EMBL" id="RPE95927.1"/>
    </source>
</evidence>
<name>A0AAE6X7H1_9PAST</name>
<feature type="signal peptide" evidence="2">
    <location>
        <begin position="1"/>
        <end position="19"/>
    </location>
</feature>
<evidence type="ECO:0000313" key="5">
    <source>
        <dbReference type="Proteomes" id="UP000276901"/>
    </source>
</evidence>
<proteinExistence type="predicted"/>
<dbReference type="AlphaFoldDB" id="A0AAE6X7H1"/>
<organism evidence="3 6">
    <name type="scientific">Frederiksenia canicola</name>
    <dbReference type="NCBI Taxonomy" id="123824"/>
    <lineage>
        <taxon>Bacteria</taxon>
        <taxon>Pseudomonadati</taxon>
        <taxon>Pseudomonadota</taxon>
        <taxon>Gammaproteobacteria</taxon>
        <taxon>Pasteurellales</taxon>
        <taxon>Pasteurellaceae</taxon>
        <taxon>Frederiksenia</taxon>
    </lineage>
</organism>
<evidence type="ECO:0000313" key="3">
    <source>
        <dbReference type="EMBL" id="QIM65616.1"/>
    </source>
</evidence>
<dbReference type="Proteomes" id="UP000502287">
    <property type="component" value="Chromosome"/>
</dbReference>
<dbReference type="PROSITE" id="PS51257">
    <property type="entry name" value="PROKAR_LIPOPROTEIN"/>
    <property type="match status" value="1"/>
</dbReference>
<reference evidence="4 5" key="2">
    <citation type="submission" date="2018-11" db="EMBL/GenBank/DDBJ databases">
        <title>Genomic Encyclopedia of Type Strains, Phase IV (KMG-IV): sequencing the most valuable type-strain genomes for metagenomic binning, comparative biology and taxonomic classification.</title>
        <authorList>
            <person name="Goeker M."/>
        </authorList>
    </citation>
    <scope>NUCLEOTIDE SEQUENCE [LARGE SCALE GENOMIC DNA]</scope>
    <source>
        <strain evidence="4 5">DSM 25797</strain>
    </source>
</reference>
<dbReference type="RefSeq" id="WP_123955854.1">
    <property type="nucleotide sequence ID" value="NZ_CP015029.1"/>
</dbReference>
<keyword evidence="5" id="KW-1185">Reference proteome</keyword>
<dbReference type="EMBL" id="CP015029">
    <property type="protein sequence ID" value="QIM65616.1"/>
    <property type="molecule type" value="Genomic_DNA"/>
</dbReference>
<evidence type="ECO:0000256" key="2">
    <source>
        <dbReference type="SAM" id="SignalP"/>
    </source>
</evidence>
<reference evidence="3 6" key="1">
    <citation type="submission" date="2016-03" db="EMBL/GenBank/DDBJ databases">
        <authorList>
            <person name="Hansen M.J."/>
            <person name="Bojesen A.M."/>
            <person name="Planet P."/>
        </authorList>
    </citation>
    <scope>NUCLEOTIDE SEQUENCE [LARGE SCALE GENOMIC DNA]</scope>
    <source>
        <strain evidence="3 6">HPA 21</strain>
    </source>
</reference>
<dbReference type="EMBL" id="RKQT01000001">
    <property type="protein sequence ID" value="RPE95927.1"/>
    <property type="molecule type" value="Genomic_DNA"/>
</dbReference>